<name>A0A4R6T0M2_9BACT</name>
<feature type="signal peptide" evidence="1">
    <location>
        <begin position="1"/>
        <end position="20"/>
    </location>
</feature>
<dbReference type="EMBL" id="SNYF01000010">
    <property type="protein sequence ID" value="TDQ13800.1"/>
    <property type="molecule type" value="Genomic_DNA"/>
</dbReference>
<dbReference type="Proteomes" id="UP000294535">
    <property type="component" value="Unassembled WGS sequence"/>
</dbReference>
<feature type="chain" id="PRO_5020354201" evidence="1">
    <location>
        <begin position="21"/>
        <end position="355"/>
    </location>
</feature>
<accession>A0A4R6T0M2</accession>
<organism evidence="2 3">
    <name type="scientific">Algoriphagus boseongensis</name>
    <dbReference type="NCBI Taxonomy" id="1442587"/>
    <lineage>
        <taxon>Bacteria</taxon>
        <taxon>Pseudomonadati</taxon>
        <taxon>Bacteroidota</taxon>
        <taxon>Cytophagia</taxon>
        <taxon>Cytophagales</taxon>
        <taxon>Cyclobacteriaceae</taxon>
        <taxon>Algoriphagus</taxon>
    </lineage>
</organism>
<reference evidence="2 3" key="1">
    <citation type="submission" date="2019-03" db="EMBL/GenBank/DDBJ databases">
        <title>Genomic Encyclopedia of Type Strains, Phase III (KMG-III): the genomes of soil and plant-associated and newly described type strains.</title>
        <authorList>
            <person name="Whitman W."/>
        </authorList>
    </citation>
    <scope>NUCLEOTIDE SEQUENCE [LARGE SCALE GENOMIC DNA]</scope>
    <source>
        <strain evidence="2 3">CECT 8446</strain>
    </source>
</reference>
<protein>
    <submittedName>
        <fullName evidence="2">Uncharacterized protein DUF481</fullName>
    </submittedName>
</protein>
<dbReference type="OrthoDB" id="1117610at2"/>
<sequence length="355" mass="40345">MRYLFSLIFLFSMGFSGLQAQTDSVLFKNENLLIGEIKSMDRGILVIETPYSNVDFKIDWKEIKRISSSVNYLITLSDGRRFNGSFRSVSDSSVLINSYIPDNILKIGSKAKNIEEVGASGVEVPIGSIVYLNALDEGFWSRLSLFFDAGVNFTKANDLRQFTFNSGVGYLADRWKTNLNFNNLRSTQSKTDPIKRTELAYSFNYFLPKDWFVLYNLNMLSNTEQLLDLRASNMVGIGKYLIHTNQTYLGFQGGVNLNNEKFSTDPSSSQTAESFLAAQYNIYDIGDLDLLSTVTAYPSLSTKGRVRSDIKFDIRYEFKFDLYFKISTSINYDNKPTEGASKTDYIFQTTIGWKL</sequence>
<comment type="caution">
    <text evidence="2">The sequence shown here is derived from an EMBL/GenBank/DDBJ whole genome shotgun (WGS) entry which is preliminary data.</text>
</comment>
<evidence type="ECO:0000256" key="1">
    <source>
        <dbReference type="SAM" id="SignalP"/>
    </source>
</evidence>
<evidence type="ECO:0000313" key="3">
    <source>
        <dbReference type="Proteomes" id="UP000294535"/>
    </source>
</evidence>
<keyword evidence="1" id="KW-0732">Signal</keyword>
<dbReference type="Pfam" id="PF04338">
    <property type="entry name" value="DUF481"/>
    <property type="match status" value="1"/>
</dbReference>
<dbReference type="InterPro" id="IPR007433">
    <property type="entry name" value="DUF481"/>
</dbReference>
<proteinExistence type="predicted"/>
<keyword evidence="3" id="KW-1185">Reference proteome</keyword>
<evidence type="ECO:0000313" key="2">
    <source>
        <dbReference type="EMBL" id="TDQ13800.1"/>
    </source>
</evidence>
<dbReference type="AlphaFoldDB" id="A0A4R6T0M2"/>
<gene>
    <name evidence="2" type="ORF">DFQ04_3524</name>
</gene>
<dbReference type="RefSeq" id="WP_133558217.1">
    <property type="nucleotide sequence ID" value="NZ_SNYF01000010.1"/>
</dbReference>